<protein>
    <submittedName>
        <fullName evidence="2">Uncharacterized protein</fullName>
    </submittedName>
</protein>
<dbReference type="RefSeq" id="WP_039413881.1">
    <property type="nucleotide sequence ID" value="NZ_JWSZ01000006.1"/>
</dbReference>
<evidence type="ECO:0000256" key="1">
    <source>
        <dbReference type="SAM" id="Phobius"/>
    </source>
</evidence>
<dbReference type="AlphaFoldDB" id="A0A0B4D3E1"/>
<organism evidence="2 3">
    <name type="scientific">Microbacterium hominis</name>
    <dbReference type="NCBI Taxonomy" id="162426"/>
    <lineage>
        <taxon>Bacteria</taxon>
        <taxon>Bacillati</taxon>
        <taxon>Actinomycetota</taxon>
        <taxon>Actinomycetes</taxon>
        <taxon>Micrococcales</taxon>
        <taxon>Microbacteriaceae</taxon>
        <taxon>Microbacterium</taxon>
    </lineage>
</organism>
<keyword evidence="1" id="KW-1133">Transmembrane helix</keyword>
<evidence type="ECO:0000313" key="2">
    <source>
        <dbReference type="EMBL" id="KIC58735.1"/>
    </source>
</evidence>
<accession>A0A0B4D3E1</accession>
<feature type="transmembrane region" description="Helical" evidence="1">
    <location>
        <begin position="68"/>
        <end position="91"/>
    </location>
</feature>
<dbReference type="Proteomes" id="UP000031202">
    <property type="component" value="Unassembled WGS sequence"/>
</dbReference>
<keyword evidence="1" id="KW-0472">Membrane</keyword>
<dbReference type="EMBL" id="JWSZ01000006">
    <property type="protein sequence ID" value="KIC58735.1"/>
    <property type="molecule type" value="Genomic_DNA"/>
</dbReference>
<comment type="caution">
    <text evidence="2">The sequence shown here is derived from an EMBL/GenBank/DDBJ whole genome shotgun (WGS) entry which is preliminary data.</text>
</comment>
<feature type="transmembrane region" description="Helical" evidence="1">
    <location>
        <begin position="23"/>
        <end position="48"/>
    </location>
</feature>
<gene>
    <name evidence="2" type="ORF">RM52_05195</name>
</gene>
<sequence>MSLTDPKAAAAERDRKLVGSGRALTATIVWGLAGFAAAAIVGFGIGGFFDQVRIVSLNSVFSTWDGGIPVAVRSTALPVGIIGSIITMGAYSAWNHRYTGRRTYYAFLGPASIVLLGLATGVLLSLPMWATPDAVGVAVDPVFHEDEAWGVGAWIMYAGVWWLPGIFIALGLTSIIGRLRAQRFRRRTTDLAAELLASGRLVDAEVTSSPLLSTEAMTASRAAVSLTFAFDDGQGARRWVTCLALLPPREVPAEGETRPLVFDPRTPAEAKRIFVSPTGDLEPSAFVAVRAA</sequence>
<keyword evidence="1" id="KW-0812">Transmembrane</keyword>
<feature type="transmembrane region" description="Helical" evidence="1">
    <location>
        <begin position="149"/>
        <end position="177"/>
    </location>
</feature>
<feature type="transmembrane region" description="Helical" evidence="1">
    <location>
        <begin position="103"/>
        <end position="129"/>
    </location>
</feature>
<proteinExistence type="predicted"/>
<evidence type="ECO:0000313" key="3">
    <source>
        <dbReference type="Proteomes" id="UP000031202"/>
    </source>
</evidence>
<name>A0A0B4D3E1_9MICO</name>
<reference evidence="2 3" key="1">
    <citation type="submission" date="2014-12" db="EMBL/GenBank/DDBJ databases">
        <title>Genome sequencing of Microbacterium hominis TPW29.</title>
        <authorList>
            <person name="Tan P.W."/>
            <person name="Chan K.-G."/>
        </authorList>
    </citation>
    <scope>NUCLEOTIDE SEQUENCE [LARGE SCALE GENOMIC DNA]</scope>
    <source>
        <strain evidence="2 3">TPW29</strain>
    </source>
</reference>